<keyword evidence="1" id="KW-0812">Transmembrane</keyword>
<dbReference type="Proteomes" id="UP000467841">
    <property type="component" value="Unassembled WGS sequence"/>
</dbReference>
<name>A0A6D2HTL1_9BRAS</name>
<feature type="transmembrane region" description="Helical" evidence="1">
    <location>
        <begin position="98"/>
        <end position="116"/>
    </location>
</feature>
<evidence type="ECO:0000313" key="3">
    <source>
        <dbReference type="Proteomes" id="UP000467841"/>
    </source>
</evidence>
<organism evidence="2 3">
    <name type="scientific">Microthlaspi erraticum</name>
    <dbReference type="NCBI Taxonomy" id="1685480"/>
    <lineage>
        <taxon>Eukaryota</taxon>
        <taxon>Viridiplantae</taxon>
        <taxon>Streptophyta</taxon>
        <taxon>Embryophyta</taxon>
        <taxon>Tracheophyta</taxon>
        <taxon>Spermatophyta</taxon>
        <taxon>Magnoliopsida</taxon>
        <taxon>eudicotyledons</taxon>
        <taxon>Gunneridae</taxon>
        <taxon>Pentapetalae</taxon>
        <taxon>rosids</taxon>
        <taxon>malvids</taxon>
        <taxon>Brassicales</taxon>
        <taxon>Brassicaceae</taxon>
        <taxon>Coluteocarpeae</taxon>
        <taxon>Microthlaspi</taxon>
    </lineage>
</organism>
<sequence length="253" mass="28434">MAITEFVTKIRQFYSPIQAWIWLLLAVLSTVWSTKISSYPWTKAKLTVAVLAVIPSCAPQAPINIRHHLRQDVYCIVKTLCSLLFFNVFKLLADAMTVADDIWICAAAVCFFLYILAVDVKLGVEDDLGFLDGLLFAVYSTFLNDFLQKPADERRFFTSSGVRFPAWLLHCVFALLLLFKNLRAGVPDPADNLAIVVNEYRIAAAAPNTVVQRPAAVERRAAVERARNPKILRWALLGLYVVSTILMGRPSLW</sequence>
<keyword evidence="3" id="KW-1185">Reference proteome</keyword>
<keyword evidence="1" id="KW-0472">Membrane</keyword>
<evidence type="ECO:0000256" key="1">
    <source>
        <dbReference type="SAM" id="Phobius"/>
    </source>
</evidence>
<dbReference type="EMBL" id="CACVBM020000455">
    <property type="protein sequence ID" value="CAA7019591.1"/>
    <property type="molecule type" value="Genomic_DNA"/>
</dbReference>
<reference evidence="2" key="1">
    <citation type="submission" date="2020-01" db="EMBL/GenBank/DDBJ databases">
        <authorList>
            <person name="Mishra B."/>
        </authorList>
    </citation>
    <scope>NUCLEOTIDE SEQUENCE [LARGE SCALE GENOMIC DNA]</scope>
</reference>
<gene>
    <name evidence="2" type="ORF">MERR_LOCUS6826</name>
</gene>
<evidence type="ECO:0000313" key="2">
    <source>
        <dbReference type="EMBL" id="CAA7019591.1"/>
    </source>
</evidence>
<protein>
    <submittedName>
        <fullName evidence="2">Uncharacterized protein</fullName>
    </submittedName>
</protein>
<keyword evidence="1" id="KW-1133">Transmembrane helix</keyword>
<proteinExistence type="predicted"/>
<dbReference type="AlphaFoldDB" id="A0A6D2HTL1"/>
<accession>A0A6D2HTL1</accession>
<feature type="transmembrane region" description="Helical" evidence="1">
    <location>
        <begin position="231"/>
        <end position="248"/>
    </location>
</feature>
<comment type="caution">
    <text evidence="2">The sequence shown here is derived from an EMBL/GenBank/DDBJ whole genome shotgun (WGS) entry which is preliminary data.</text>
</comment>
<feature type="transmembrane region" description="Helical" evidence="1">
    <location>
        <begin position="12"/>
        <end position="32"/>
    </location>
</feature>